<evidence type="ECO:0000313" key="2">
    <source>
        <dbReference type="EMBL" id="AOZ95556.1"/>
    </source>
</evidence>
<organism evidence="2 3">
    <name type="scientific">Butyrivibrio hungatei</name>
    <dbReference type="NCBI Taxonomy" id="185008"/>
    <lineage>
        <taxon>Bacteria</taxon>
        <taxon>Bacillati</taxon>
        <taxon>Bacillota</taxon>
        <taxon>Clostridia</taxon>
        <taxon>Lachnospirales</taxon>
        <taxon>Lachnospiraceae</taxon>
        <taxon>Butyrivibrio</taxon>
    </lineage>
</organism>
<name>A0A1D9NYV7_9FIRM</name>
<dbReference type="SUPFAM" id="SSF52266">
    <property type="entry name" value="SGNH hydrolase"/>
    <property type="match status" value="1"/>
</dbReference>
<dbReference type="InterPro" id="IPR036514">
    <property type="entry name" value="SGNH_hydro_sf"/>
</dbReference>
<dbReference type="Gene3D" id="3.40.50.1110">
    <property type="entry name" value="SGNH hydrolase"/>
    <property type="match status" value="1"/>
</dbReference>
<accession>A0A1D9NYV7</accession>
<gene>
    <name evidence="2" type="ORF">bhn_I0522</name>
</gene>
<reference evidence="3" key="1">
    <citation type="submission" date="2016-10" db="EMBL/GenBank/DDBJ databases">
        <title>The complete genome sequence of the rumen bacterium Butyrivibrio hungatei MB2003.</title>
        <authorList>
            <person name="Palevich N."/>
            <person name="Kelly W.J."/>
            <person name="Leahy S.C."/>
            <person name="Altermann E."/>
            <person name="Rakonjac J."/>
            <person name="Attwood G.T."/>
        </authorList>
    </citation>
    <scope>NUCLEOTIDE SEQUENCE [LARGE SCALE GENOMIC DNA]</scope>
    <source>
        <strain evidence="3">MB2003</strain>
    </source>
</reference>
<dbReference type="Proteomes" id="UP000179284">
    <property type="component" value="Chromosome I"/>
</dbReference>
<keyword evidence="1" id="KW-1133">Transmembrane helix</keyword>
<dbReference type="KEGG" id="bhu:bhn_I0522"/>
<evidence type="ECO:0000256" key="1">
    <source>
        <dbReference type="SAM" id="Phobius"/>
    </source>
</evidence>
<feature type="transmembrane region" description="Helical" evidence="1">
    <location>
        <begin position="12"/>
        <end position="33"/>
    </location>
</feature>
<protein>
    <submittedName>
        <fullName evidence="2">GDSL-like lipase/acylhydrolase</fullName>
    </submittedName>
</protein>
<keyword evidence="1" id="KW-0812">Transmembrane</keyword>
<proteinExistence type="predicted"/>
<evidence type="ECO:0000313" key="3">
    <source>
        <dbReference type="Proteomes" id="UP000179284"/>
    </source>
</evidence>
<dbReference type="RefSeq" id="WP_071175325.1">
    <property type="nucleotide sequence ID" value="NZ_CP017831.1"/>
</dbReference>
<keyword evidence="1" id="KW-0472">Membrane</keyword>
<dbReference type="OrthoDB" id="2062827at2"/>
<sequence>MDNEEKFTIPKWVHITAISVIALVLIFSIYKLVRWNMGTAKTEGVTGESYEVEVLDQIFLLPDEKKAGHEDDGVETILFLGNDAITYDVGDTGVVKQIGSKLGGANVINAGFPGSTVALKNADYSDDYVLDTYSFYNVAKCIVNEDFTPLKDKTGSFEDSQYILSSEALEETDFSKVDTLVIYYNAQDYLNLRVGMNPDNDSDPVTFSGALKAGIQMIQEKYPYIRIVCMSFPMCYAYDSTGSLVSGDRYDFGNGKLTTYLQFMIDVSGATGVSFIDNYYGTIHEDNSSTWLLDNIHVNAECNAHIAEHFVSAIYPSNGNEEN</sequence>
<keyword evidence="3" id="KW-1185">Reference proteome</keyword>
<dbReference type="EMBL" id="CP017831">
    <property type="protein sequence ID" value="AOZ95556.1"/>
    <property type="molecule type" value="Genomic_DNA"/>
</dbReference>
<dbReference type="AlphaFoldDB" id="A0A1D9NYV7"/>